<protein>
    <submittedName>
        <fullName evidence="3">Uncharacterized protein</fullName>
    </submittedName>
</protein>
<dbReference type="AlphaFoldDB" id="A0AAN6PZ88"/>
<evidence type="ECO:0000313" key="4">
    <source>
        <dbReference type="Proteomes" id="UP001305647"/>
    </source>
</evidence>
<gene>
    <name evidence="3" type="ORF">N658DRAFT_560148</name>
</gene>
<reference evidence="3" key="2">
    <citation type="submission" date="2023-05" db="EMBL/GenBank/DDBJ databases">
        <authorList>
            <consortium name="Lawrence Berkeley National Laboratory"/>
            <person name="Steindorff A."/>
            <person name="Hensen N."/>
            <person name="Bonometti L."/>
            <person name="Westerberg I."/>
            <person name="Brannstrom I.O."/>
            <person name="Guillou S."/>
            <person name="Cros-Aarteil S."/>
            <person name="Calhoun S."/>
            <person name="Haridas S."/>
            <person name="Kuo A."/>
            <person name="Mondo S."/>
            <person name="Pangilinan J."/>
            <person name="Riley R."/>
            <person name="Labutti K."/>
            <person name="Andreopoulos B."/>
            <person name="Lipzen A."/>
            <person name="Chen C."/>
            <person name="Yanf M."/>
            <person name="Daum C."/>
            <person name="Ng V."/>
            <person name="Clum A."/>
            <person name="Ohm R."/>
            <person name="Martin F."/>
            <person name="Silar P."/>
            <person name="Natvig D."/>
            <person name="Lalanne C."/>
            <person name="Gautier V."/>
            <person name="Ament-Velasquez S.L."/>
            <person name="Kruys A."/>
            <person name="Hutchinson M.I."/>
            <person name="Powell A.J."/>
            <person name="Barry K."/>
            <person name="Miller A.N."/>
            <person name="Grigoriev I.V."/>
            <person name="Debuchy R."/>
            <person name="Gladieux P."/>
            <person name="Thoren M.H."/>
            <person name="Johannesson H."/>
        </authorList>
    </citation>
    <scope>NUCLEOTIDE SEQUENCE</scope>
    <source>
        <strain evidence="3">CBS 757.83</strain>
    </source>
</reference>
<dbReference type="EMBL" id="MU863646">
    <property type="protein sequence ID" value="KAK4099831.1"/>
    <property type="molecule type" value="Genomic_DNA"/>
</dbReference>
<accession>A0AAN6PZ88</accession>
<feature type="region of interest" description="Disordered" evidence="2">
    <location>
        <begin position="302"/>
        <end position="327"/>
    </location>
</feature>
<feature type="coiled-coil region" evidence="1">
    <location>
        <begin position="125"/>
        <end position="155"/>
    </location>
</feature>
<dbReference type="Proteomes" id="UP001305647">
    <property type="component" value="Unassembled WGS sequence"/>
</dbReference>
<organism evidence="3 4">
    <name type="scientific">Parathielavia hyrcaniae</name>
    <dbReference type="NCBI Taxonomy" id="113614"/>
    <lineage>
        <taxon>Eukaryota</taxon>
        <taxon>Fungi</taxon>
        <taxon>Dikarya</taxon>
        <taxon>Ascomycota</taxon>
        <taxon>Pezizomycotina</taxon>
        <taxon>Sordariomycetes</taxon>
        <taxon>Sordariomycetidae</taxon>
        <taxon>Sordariales</taxon>
        <taxon>Chaetomiaceae</taxon>
        <taxon>Parathielavia</taxon>
    </lineage>
</organism>
<proteinExistence type="predicted"/>
<keyword evidence="4" id="KW-1185">Reference proteome</keyword>
<keyword evidence="1" id="KW-0175">Coiled coil</keyword>
<evidence type="ECO:0000313" key="3">
    <source>
        <dbReference type="EMBL" id="KAK4099831.1"/>
    </source>
</evidence>
<feature type="compositionally biased region" description="Low complexity" evidence="2">
    <location>
        <begin position="29"/>
        <end position="40"/>
    </location>
</feature>
<feature type="region of interest" description="Disordered" evidence="2">
    <location>
        <begin position="21"/>
        <end position="40"/>
    </location>
</feature>
<name>A0AAN6PZ88_9PEZI</name>
<feature type="region of interest" description="Disordered" evidence="2">
    <location>
        <begin position="264"/>
        <end position="287"/>
    </location>
</feature>
<reference evidence="3" key="1">
    <citation type="journal article" date="2023" name="Mol. Phylogenet. Evol.">
        <title>Genome-scale phylogeny and comparative genomics of the fungal order Sordariales.</title>
        <authorList>
            <person name="Hensen N."/>
            <person name="Bonometti L."/>
            <person name="Westerberg I."/>
            <person name="Brannstrom I.O."/>
            <person name="Guillou S."/>
            <person name="Cros-Aarteil S."/>
            <person name="Calhoun S."/>
            <person name="Haridas S."/>
            <person name="Kuo A."/>
            <person name="Mondo S."/>
            <person name="Pangilinan J."/>
            <person name="Riley R."/>
            <person name="LaButti K."/>
            <person name="Andreopoulos B."/>
            <person name="Lipzen A."/>
            <person name="Chen C."/>
            <person name="Yan M."/>
            <person name="Daum C."/>
            <person name="Ng V."/>
            <person name="Clum A."/>
            <person name="Steindorff A."/>
            <person name="Ohm R.A."/>
            <person name="Martin F."/>
            <person name="Silar P."/>
            <person name="Natvig D.O."/>
            <person name="Lalanne C."/>
            <person name="Gautier V."/>
            <person name="Ament-Velasquez S.L."/>
            <person name="Kruys A."/>
            <person name="Hutchinson M.I."/>
            <person name="Powell A.J."/>
            <person name="Barry K."/>
            <person name="Miller A.N."/>
            <person name="Grigoriev I.V."/>
            <person name="Debuchy R."/>
            <person name="Gladieux P."/>
            <person name="Hiltunen Thoren M."/>
            <person name="Johannesson H."/>
        </authorList>
    </citation>
    <scope>NUCLEOTIDE SEQUENCE</scope>
    <source>
        <strain evidence="3">CBS 757.83</strain>
    </source>
</reference>
<evidence type="ECO:0000256" key="1">
    <source>
        <dbReference type="SAM" id="Coils"/>
    </source>
</evidence>
<comment type="caution">
    <text evidence="3">The sequence shown here is derived from an EMBL/GenBank/DDBJ whole genome shotgun (WGS) entry which is preliminary data.</text>
</comment>
<evidence type="ECO:0000256" key="2">
    <source>
        <dbReference type="SAM" id="MobiDB-lite"/>
    </source>
</evidence>
<sequence length="327" mass="37015">MPTGGLRTRYLQSSRAALLKRPTPTHSASLQSTSLTLTGGQPERKRWTWSTVLVGWEDTMQRGIENEFARLESSSAQRCKSTAPRQMSTWGCFSTKSFQTIVSRTPSLHMHSSESSLVIEWDAADVNAEIERLKAEDLRKKLEEEAERRAWLEKKRIEKEARRERRYQLHRDLVARQQQRPSPLGLKHLSGLYLVEHSGDGDWDEYNDNNIMKLNVFPATSSHGVVASFCFGTIEGAMLLGMSRRDVEMLREKQLKHGPHYELWDSDDEVGSPQVPAASATRDKDVKDKLVGGKRAVEQMAVPWGVQARRGEAAEDDESLGAERRSP</sequence>